<dbReference type="GO" id="GO:0055085">
    <property type="term" value="P:transmembrane transport"/>
    <property type="evidence" value="ECO:0007669"/>
    <property type="project" value="InterPro"/>
</dbReference>
<dbReference type="EMBL" id="CP012332">
    <property type="protein sequence ID" value="AKU90337.1"/>
    <property type="molecule type" value="Genomic_DNA"/>
</dbReference>
<evidence type="ECO:0000313" key="9">
    <source>
        <dbReference type="Proteomes" id="UP000055590"/>
    </source>
</evidence>
<evidence type="ECO:0000256" key="2">
    <source>
        <dbReference type="ARBA" id="ARBA00022692"/>
    </source>
</evidence>
<dbReference type="GO" id="GO:0016020">
    <property type="term" value="C:membrane"/>
    <property type="evidence" value="ECO:0007669"/>
    <property type="project" value="UniProtKB-SubCell"/>
</dbReference>
<gene>
    <name evidence="8" type="ORF">AKJ08_0724</name>
</gene>
<dbReference type="KEGG" id="vin:AKJ08_0724"/>
<dbReference type="SUPFAM" id="SSF74653">
    <property type="entry name" value="TolA/TonB C-terminal domain"/>
    <property type="match status" value="1"/>
</dbReference>
<feature type="domain" description="TonB C-terminal" evidence="7">
    <location>
        <begin position="187"/>
        <end position="275"/>
    </location>
</feature>
<dbReference type="STRING" id="1391653.AKJ08_0724"/>
<feature type="compositionally biased region" description="Basic and acidic residues" evidence="5">
    <location>
        <begin position="139"/>
        <end position="152"/>
    </location>
</feature>
<evidence type="ECO:0000256" key="4">
    <source>
        <dbReference type="ARBA" id="ARBA00023136"/>
    </source>
</evidence>
<dbReference type="PROSITE" id="PS52015">
    <property type="entry name" value="TONB_CTD"/>
    <property type="match status" value="1"/>
</dbReference>
<dbReference type="Gene3D" id="3.30.1150.10">
    <property type="match status" value="1"/>
</dbReference>
<comment type="subcellular location">
    <subcellularLocation>
        <location evidence="1">Membrane</location>
        <topology evidence="1">Single-pass membrane protein</topology>
    </subcellularLocation>
</comment>
<keyword evidence="3 6" id="KW-1133">Transmembrane helix</keyword>
<dbReference type="Proteomes" id="UP000055590">
    <property type="component" value="Chromosome"/>
</dbReference>
<dbReference type="AlphaFoldDB" id="A0A0K1PA08"/>
<reference evidence="8 9" key="1">
    <citation type="submission" date="2015-08" db="EMBL/GenBank/DDBJ databases">
        <authorList>
            <person name="Babu N.S."/>
            <person name="Beckwith C.J."/>
            <person name="Beseler K.G."/>
            <person name="Brison A."/>
            <person name="Carone J.V."/>
            <person name="Caskin T.P."/>
            <person name="Diamond M."/>
            <person name="Durham M.E."/>
            <person name="Foxe J.M."/>
            <person name="Go M."/>
            <person name="Henderson B.A."/>
            <person name="Jones I.B."/>
            <person name="McGettigan J.A."/>
            <person name="Micheletti S.J."/>
            <person name="Nasrallah M.E."/>
            <person name="Ortiz D."/>
            <person name="Piller C.R."/>
            <person name="Privatt S.R."/>
            <person name="Schneider S.L."/>
            <person name="Sharp S."/>
            <person name="Smith T.C."/>
            <person name="Stanton J.D."/>
            <person name="Ullery H.E."/>
            <person name="Wilson R.J."/>
            <person name="Serrano M.G."/>
            <person name="Buck G."/>
            <person name="Lee V."/>
            <person name="Wang Y."/>
            <person name="Carvalho R."/>
            <person name="Voegtly L."/>
            <person name="Shi R."/>
            <person name="Duckworth R."/>
            <person name="Johnson A."/>
            <person name="Loviza R."/>
            <person name="Walstead R."/>
            <person name="Shah Z."/>
            <person name="Kiflezghi M."/>
            <person name="Wade K."/>
            <person name="Ball S.L."/>
            <person name="Bradley K.W."/>
            <person name="Asai D.J."/>
            <person name="Bowman C.A."/>
            <person name="Russell D.A."/>
            <person name="Pope W.H."/>
            <person name="Jacobs-Sera D."/>
            <person name="Hendrix R.W."/>
            <person name="Hatfull G.F."/>
        </authorList>
    </citation>
    <scope>NUCLEOTIDE SEQUENCE [LARGE SCALE GENOMIC DNA]</scope>
    <source>
        <strain evidence="8 9">DSM 27710</strain>
    </source>
</reference>
<dbReference type="RefSeq" id="WP_050724799.1">
    <property type="nucleotide sequence ID" value="NZ_CP012332.1"/>
</dbReference>
<evidence type="ECO:0000256" key="5">
    <source>
        <dbReference type="SAM" id="MobiDB-lite"/>
    </source>
</evidence>
<evidence type="ECO:0000256" key="6">
    <source>
        <dbReference type="SAM" id="Phobius"/>
    </source>
</evidence>
<sequence>MRPEPQALSRSSLIPRKDRYGWAWIVSAVLHGVILVGFIVGASLGSCGDGIDSNQKPIVAKLVRLGTPREERLLPRLPTAPPAQQAPKDAAVVTPGQTAPVKPDPTPAPPAPTETAKPVAVAEAAPPKAPAAQQAEAPKVPDSKQKMDDIMKRFASGTRAGKPEELPGQADGDPMGDAERAEEGERYLALVEQRIKSHYIVPSTIPDAERVRLVAVVTIRVERNGTISSFKISEPSGNGSFDAALESAVKKASPLPPPPDHLLSMLKGLAVRFRM</sequence>
<evidence type="ECO:0000256" key="3">
    <source>
        <dbReference type="ARBA" id="ARBA00022989"/>
    </source>
</evidence>
<feature type="region of interest" description="Disordered" evidence="5">
    <location>
        <begin position="72"/>
        <end position="178"/>
    </location>
</feature>
<feature type="compositionally biased region" description="Low complexity" evidence="5">
    <location>
        <begin position="113"/>
        <end position="138"/>
    </location>
</feature>
<feature type="compositionally biased region" description="Pro residues" evidence="5">
    <location>
        <begin position="102"/>
        <end position="112"/>
    </location>
</feature>
<dbReference type="InterPro" id="IPR006260">
    <property type="entry name" value="TonB/TolA_C"/>
</dbReference>
<dbReference type="Pfam" id="PF13103">
    <property type="entry name" value="TonB_2"/>
    <property type="match status" value="1"/>
</dbReference>
<dbReference type="NCBIfam" id="TIGR01352">
    <property type="entry name" value="tonB_Cterm"/>
    <property type="match status" value="1"/>
</dbReference>
<name>A0A0K1PA08_9BACT</name>
<dbReference type="PATRIC" id="fig|1391653.3.peg.744"/>
<evidence type="ECO:0000256" key="1">
    <source>
        <dbReference type="ARBA" id="ARBA00004167"/>
    </source>
</evidence>
<dbReference type="OrthoDB" id="5509391at2"/>
<accession>A0A0K1PA08</accession>
<organism evidence="8 9">
    <name type="scientific">Vulgatibacter incomptus</name>
    <dbReference type="NCBI Taxonomy" id="1391653"/>
    <lineage>
        <taxon>Bacteria</taxon>
        <taxon>Pseudomonadati</taxon>
        <taxon>Myxococcota</taxon>
        <taxon>Myxococcia</taxon>
        <taxon>Myxococcales</taxon>
        <taxon>Cystobacterineae</taxon>
        <taxon>Vulgatibacteraceae</taxon>
        <taxon>Vulgatibacter</taxon>
    </lineage>
</organism>
<feature type="transmembrane region" description="Helical" evidence="6">
    <location>
        <begin position="21"/>
        <end position="44"/>
    </location>
</feature>
<protein>
    <submittedName>
        <fullName evidence="8">Putative TolA protein</fullName>
    </submittedName>
</protein>
<dbReference type="InterPro" id="IPR037682">
    <property type="entry name" value="TonB_C"/>
</dbReference>
<keyword evidence="9" id="KW-1185">Reference proteome</keyword>
<evidence type="ECO:0000259" key="7">
    <source>
        <dbReference type="PROSITE" id="PS52015"/>
    </source>
</evidence>
<proteinExistence type="predicted"/>
<keyword evidence="4 6" id="KW-0472">Membrane</keyword>
<keyword evidence="2 6" id="KW-0812">Transmembrane</keyword>
<evidence type="ECO:0000313" key="8">
    <source>
        <dbReference type="EMBL" id="AKU90337.1"/>
    </source>
</evidence>